<evidence type="ECO:0000313" key="2">
    <source>
        <dbReference type="EMBL" id="MFC5653750.1"/>
    </source>
</evidence>
<comment type="caution">
    <text evidence="2">The sequence shown here is derived from an EMBL/GenBank/DDBJ whole genome shotgun (WGS) entry which is preliminary data.</text>
</comment>
<feature type="transmembrane region" description="Helical" evidence="1">
    <location>
        <begin position="28"/>
        <end position="51"/>
    </location>
</feature>
<organism evidence="2 3">
    <name type="scientific">Paenibacillus solisilvae</name>
    <dbReference type="NCBI Taxonomy" id="2486751"/>
    <lineage>
        <taxon>Bacteria</taxon>
        <taxon>Bacillati</taxon>
        <taxon>Bacillota</taxon>
        <taxon>Bacilli</taxon>
        <taxon>Bacillales</taxon>
        <taxon>Paenibacillaceae</taxon>
        <taxon>Paenibacillus</taxon>
    </lineage>
</organism>
<dbReference type="RefSeq" id="WP_379192628.1">
    <property type="nucleotide sequence ID" value="NZ_JBHSOW010000135.1"/>
</dbReference>
<keyword evidence="1" id="KW-1133">Transmembrane helix</keyword>
<name>A0ABW0W7B0_9BACL</name>
<feature type="transmembrane region" description="Helical" evidence="1">
    <location>
        <begin position="124"/>
        <end position="145"/>
    </location>
</feature>
<gene>
    <name evidence="2" type="ORF">ACFPYJ_32485</name>
</gene>
<protein>
    <submittedName>
        <fullName evidence="2">Uncharacterized protein</fullName>
    </submittedName>
</protein>
<reference evidence="3" key="1">
    <citation type="journal article" date="2019" name="Int. J. Syst. Evol. Microbiol.">
        <title>The Global Catalogue of Microorganisms (GCM) 10K type strain sequencing project: providing services to taxonomists for standard genome sequencing and annotation.</title>
        <authorList>
            <consortium name="The Broad Institute Genomics Platform"/>
            <consortium name="The Broad Institute Genome Sequencing Center for Infectious Disease"/>
            <person name="Wu L."/>
            <person name="Ma J."/>
        </authorList>
    </citation>
    <scope>NUCLEOTIDE SEQUENCE [LARGE SCALE GENOMIC DNA]</scope>
    <source>
        <strain evidence="3">CGMCC 1.3240</strain>
    </source>
</reference>
<keyword evidence="3" id="KW-1185">Reference proteome</keyword>
<accession>A0ABW0W7B0</accession>
<dbReference type="EMBL" id="JBHSOW010000135">
    <property type="protein sequence ID" value="MFC5653750.1"/>
    <property type="molecule type" value="Genomic_DNA"/>
</dbReference>
<evidence type="ECO:0000313" key="3">
    <source>
        <dbReference type="Proteomes" id="UP001596047"/>
    </source>
</evidence>
<sequence>MAFAIFFSLTVIVAVSFAVTKKNLHPFEILFMWMVTVIIHHTFVTITAVNLKLMDLTEHPENYWAFVFNRVFLIPLLIIWYFDAMVARRPYQKWLWLPLGILILSGSEYFAEWLGLYTYTRWKLWWSLIEWSVILLLIHFAWMWYRSLLNKEEVGNAALSAKTV</sequence>
<evidence type="ECO:0000256" key="1">
    <source>
        <dbReference type="SAM" id="Phobius"/>
    </source>
</evidence>
<feature type="transmembrane region" description="Helical" evidence="1">
    <location>
        <begin position="63"/>
        <end position="82"/>
    </location>
</feature>
<feature type="transmembrane region" description="Helical" evidence="1">
    <location>
        <begin position="94"/>
        <end position="117"/>
    </location>
</feature>
<keyword evidence="1" id="KW-0472">Membrane</keyword>
<keyword evidence="1" id="KW-0812">Transmembrane</keyword>
<proteinExistence type="predicted"/>
<dbReference type="Proteomes" id="UP001596047">
    <property type="component" value="Unassembled WGS sequence"/>
</dbReference>